<protein>
    <submittedName>
        <fullName evidence="2">Uncharacterized protein</fullName>
    </submittedName>
</protein>
<reference evidence="2" key="2">
    <citation type="submission" date="2021-02" db="EMBL/GenBank/DDBJ databases">
        <authorList>
            <person name="Kimball J.A."/>
            <person name="Haas M.W."/>
            <person name="Macchietto M."/>
            <person name="Kono T."/>
            <person name="Duquette J."/>
            <person name="Shao M."/>
        </authorList>
    </citation>
    <scope>NUCLEOTIDE SEQUENCE</scope>
    <source>
        <tissue evidence="2">Fresh leaf tissue</tissue>
    </source>
</reference>
<evidence type="ECO:0000313" key="2">
    <source>
        <dbReference type="EMBL" id="KAG8083211.1"/>
    </source>
</evidence>
<gene>
    <name evidence="2" type="ORF">GUJ93_ZPchr0015g6828</name>
</gene>
<evidence type="ECO:0000256" key="1">
    <source>
        <dbReference type="SAM" id="MobiDB-lite"/>
    </source>
</evidence>
<name>A0A8J5TLM0_ZIZPA</name>
<organism evidence="2 3">
    <name type="scientific">Zizania palustris</name>
    <name type="common">Northern wild rice</name>
    <dbReference type="NCBI Taxonomy" id="103762"/>
    <lineage>
        <taxon>Eukaryota</taxon>
        <taxon>Viridiplantae</taxon>
        <taxon>Streptophyta</taxon>
        <taxon>Embryophyta</taxon>
        <taxon>Tracheophyta</taxon>
        <taxon>Spermatophyta</taxon>
        <taxon>Magnoliopsida</taxon>
        <taxon>Liliopsida</taxon>
        <taxon>Poales</taxon>
        <taxon>Poaceae</taxon>
        <taxon>BOP clade</taxon>
        <taxon>Oryzoideae</taxon>
        <taxon>Oryzeae</taxon>
        <taxon>Zizaniinae</taxon>
        <taxon>Zizania</taxon>
    </lineage>
</organism>
<dbReference type="Proteomes" id="UP000729402">
    <property type="component" value="Unassembled WGS sequence"/>
</dbReference>
<proteinExistence type="predicted"/>
<evidence type="ECO:0000313" key="3">
    <source>
        <dbReference type="Proteomes" id="UP000729402"/>
    </source>
</evidence>
<accession>A0A8J5TLM0</accession>
<dbReference type="AlphaFoldDB" id="A0A8J5TLM0"/>
<comment type="caution">
    <text evidence="2">The sequence shown here is derived from an EMBL/GenBank/DDBJ whole genome shotgun (WGS) entry which is preliminary data.</text>
</comment>
<feature type="region of interest" description="Disordered" evidence="1">
    <location>
        <begin position="18"/>
        <end position="59"/>
    </location>
</feature>
<dbReference type="EMBL" id="JAAALK010000085">
    <property type="protein sequence ID" value="KAG8083211.1"/>
    <property type="molecule type" value="Genomic_DNA"/>
</dbReference>
<reference evidence="2" key="1">
    <citation type="journal article" date="2021" name="bioRxiv">
        <title>Whole Genome Assembly and Annotation of Northern Wild Rice, Zizania palustris L., Supports a Whole Genome Duplication in the Zizania Genus.</title>
        <authorList>
            <person name="Haas M."/>
            <person name="Kono T."/>
            <person name="Macchietto M."/>
            <person name="Millas R."/>
            <person name="McGilp L."/>
            <person name="Shao M."/>
            <person name="Duquette J."/>
            <person name="Hirsch C.N."/>
            <person name="Kimball J."/>
        </authorList>
    </citation>
    <scope>NUCLEOTIDE SEQUENCE</scope>
    <source>
        <tissue evidence="2">Fresh leaf tissue</tissue>
    </source>
</reference>
<keyword evidence="3" id="KW-1185">Reference proteome</keyword>
<sequence>MHTEQSLLAEELADGDERCTVGYGRPPHRPPRCGLRPPNQSKHGRFCGTGDGDHRGGEAGERRRQMDLGVGLVLLLLACGPSDGTAVLTRGGSLPHLHNN</sequence>